<dbReference type="EMBL" id="VSSQ01001946">
    <property type="protein sequence ID" value="MPM12259.1"/>
    <property type="molecule type" value="Genomic_DNA"/>
</dbReference>
<organism evidence="1">
    <name type="scientific">bioreactor metagenome</name>
    <dbReference type="NCBI Taxonomy" id="1076179"/>
    <lineage>
        <taxon>unclassified sequences</taxon>
        <taxon>metagenomes</taxon>
        <taxon>ecological metagenomes</taxon>
    </lineage>
</organism>
<evidence type="ECO:0000313" key="1">
    <source>
        <dbReference type="EMBL" id="MPM12259.1"/>
    </source>
</evidence>
<dbReference type="AlphaFoldDB" id="A0A644X861"/>
<protein>
    <submittedName>
        <fullName evidence="1">Uncharacterized protein</fullName>
    </submittedName>
</protein>
<comment type="caution">
    <text evidence="1">The sequence shown here is derived from an EMBL/GenBank/DDBJ whole genome shotgun (WGS) entry which is preliminary data.</text>
</comment>
<gene>
    <name evidence="1" type="ORF">SDC9_58611</name>
</gene>
<proteinExistence type="predicted"/>
<sequence>MHELAVFLAVAVRVVVLADNRLDHARNVRIRRTFRQDHRLRHAVHEFGLDVFDRALQNRRDRARLVAVGHGDVVPVVAAIHPLAVFQPLPLLHVRAAEFPKQAVSLFAEDALFVRLFGCFHLFLLWEVPFTAL</sequence>
<reference evidence="1" key="1">
    <citation type="submission" date="2019-08" db="EMBL/GenBank/DDBJ databases">
        <authorList>
            <person name="Kucharzyk K."/>
            <person name="Murdoch R.W."/>
            <person name="Higgins S."/>
            <person name="Loffler F."/>
        </authorList>
    </citation>
    <scope>NUCLEOTIDE SEQUENCE</scope>
</reference>
<name>A0A644X861_9ZZZZ</name>
<accession>A0A644X861</accession>